<dbReference type="PANTHER" id="PTHR48081">
    <property type="entry name" value="AB HYDROLASE SUPERFAMILY PROTEIN C4A8.06C"/>
    <property type="match status" value="1"/>
</dbReference>
<proteinExistence type="predicted"/>
<evidence type="ECO:0000313" key="5">
    <source>
        <dbReference type="EMBL" id="QDP98969.1"/>
    </source>
</evidence>
<sequence length="410" mass="44225">MPIGYLLPVVIAAWCTFFALVAPRRPQLVARASWFFGMVINEVPFLAIYLLTAATVMAVAQGDLDSTLAKIAAGVAVLTIAGLAVVAWRGVRSDRAVGEALHVGLGDDWRNRASASLRRHRPWGRILFIPWLRTRPDVVRIRNVSYGDAGRRNLLDLYRRRDAPQDSPVLIYFHGGGFSGGKKSREARPLLTRLASQGWVCVSANYRLRPEVTFPDHQIDAKKVVAWVREHGAAYGADPSRLFVSGSSAGANLAGLCALTPNDPRFQPGFESADTSVSGAILLYGFYGRYFGEEPAGPPPELQPQGFVRGETPPIFVAHGTNDGWGTVEGARDFVARLRRAGDNTVVYAELPGGQHSFDVFHSARFEAVVDGAEAFASWVLDGSRSVWPASRSPGRAVAGPVTPGAPAPG</sequence>
<dbReference type="SUPFAM" id="SSF53474">
    <property type="entry name" value="alpha/beta-Hydrolases"/>
    <property type="match status" value="1"/>
</dbReference>
<evidence type="ECO:0000256" key="2">
    <source>
        <dbReference type="SAM" id="MobiDB-lite"/>
    </source>
</evidence>
<dbReference type="GO" id="GO:0016787">
    <property type="term" value="F:hydrolase activity"/>
    <property type="evidence" value="ECO:0007669"/>
    <property type="project" value="UniProtKB-KW"/>
</dbReference>
<gene>
    <name evidence="5" type="ORF">FOE78_19965</name>
</gene>
<dbReference type="InterPro" id="IPR050300">
    <property type="entry name" value="GDXG_lipolytic_enzyme"/>
</dbReference>
<dbReference type="EMBL" id="CP041692">
    <property type="protein sequence ID" value="QDP98969.1"/>
    <property type="molecule type" value="Genomic_DNA"/>
</dbReference>
<dbReference type="KEGG" id="mik:FOE78_19965"/>
<dbReference type="Proteomes" id="UP000319263">
    <property type="component" value="Chromosome"/>
</dbReference>
<feature type="transmembrane region" description="Helical" evidence="3">
    <location>
        <begin position="6"/>
        <end position="22"/>
    </location>
</feature>
<evidence type="ECO:0000313" key="6">
    <source>
        <dbReference type="Proteomes" id="UP000319263"/>
    </source>
</evidence>
<feature type="transmembrane region" description="Helical" evidence="3">
    <location>
        <begin position="71"/>
        <end position="91"/>
    </location>
</feature>
<evidence type="ECO:0000256" key="3">
    <source>
        <dbReference type="SAM" id="Phobius"/>
    </source>
</evidence>
<dbReference type="PANTHER" id="PTHR48081:SF33">
    <property type="entry name" value="KYNURENINE FORMAMIDASE"/>
    <property type="match status" value="1"/>
</dbReference>
<dbReference type="InterPro" id="IPR029058">
    <property type="entry name" value="AB_hydrolase_fold"/>
</dbReference>
<feature type="region of interest" description="Disordered" evidence="2">
    <location>
        <begin position="391"/>
        <end position="410"/>
    </location>
</feature>
<dbReference type="OrthoDB" id="9803828at2"/>
<keyword evidence="3" id="KW-1133">Transmembrane helix</keyword>
<dbReference type="Gene3D" id="3.40.50.1820">
    <property type="entry name" value="alpha/beta hydrolase"/>
    <property type="match status" value="1"/>
</dbReference>
<protein>
    <submittedName>
        <fullName evidence="5">Alpha/beta hydrolase</fullName>
    </submittedName>
</protein>
<dbReference type="AlphaFoldDB" id="A0A516Q6A0"/>
<keyword evidence="1 5" id="KW-0378">Hydrolase</keyword>
<feature type="compositionally biased region" description="Low complexity" evidence="2">
    <location>
        <begin position="394"/>
        <end position="403"/>
    </location>
</feature>
<name>A0A516Q6A0_9ACTN</name>
<keyword evidence="6" id="KW-1185">Reference proteome</keyword>
<feature type="domain" description="BD-FAE-like" evidence="4">
    <location>
        <begin position="155"/>
        <end position="270"/>
    </location>
</feature>
<feature type="transmembrane region" description="Helical" evidence="3">
    <location>
        <begin position="34"/>
        <end position="59"/>
    </location>
</feature>
<reference evidence="5 6" key="1">
    <citation type="submission" date="2019-07" db="EMBL/GenBank/DDBJ databases">
        <title>Microlunatus dokdonensis sp. nov. isolated from the rhizospheric soil of the wild plant Elymus tsukushiensis.</title>
        <authorList>
            <person name="Ghim S.-Y."/>
            <person name="Hwang Y.-J."/>
            <person name="Son J.-S."/>
            <person name="Shin J.-H."/>
        </authorList>
    </citation>
    <scope>NUCLEOTIDE SEQUENCE [LARGE SCALE GENOMIC DNA]</scope>
    <source>
        <strain evidence="5 6">KUDC0627</strain>
    </source>
</reference>
<accession>A0A516Q6A0</accession>
<dbReference type="Pfam" id="PF20434">
    <property type="entry name" value="BD-FAE"/>
    <property type="match status" value="1"/>
</dbReference>
<evidence type="ECO:0000259" key="4">
    <source>
        <dbReference type="Pfam" id="PF20434"/>
    </source>
</evidence>
<evidence type="ECO:0000256" key="1">
    <source>
        <dbReference type="ARBA" id="ARBA00022801"/>
    </source>
</evidence>
<keyword evidence="3" id="KW-0472">Membrane</keyword>
<organism evidence="5 6">
    <name type="scientific">Microlunatus elymi</name>
    <dbReference type="NCBI Taxonomy" id="2596828"/>
    <lineage>
        <taxon>Bacteria</taxon>
        <taxon>Bacillati</taxon>
        <taxon>Actinomycetota</taxon>
        <taxon>Actinomycetes</taxon>
        <taxon>Propionibacteriales</taxon>
        <taxon>Propionibacteriaceae</taxon>
        <taxon>Microlunatus</taxon>
    </lineage>
</organism>
<dbReference type="InterPro" id="IPR049492">
    <property type="entry name" value="BD-FAE-like_dom"/>
</dbReference>
<keyword evidence="3" id="KW-0812">Transmembrane</keyword>